<comment type="subcellular location">
    <subcellularLocation>
        <location evidence="1 4">Cytoplasm</location>
    </subcellularLocation>
</comment>
<proteinExistence type="inferred from homology"/>
<dbReference type="AlphaFoldDB" id="A0A081BWA6"/>
<dbReference type="PIRSF" id="PIRSF002736">
    <property type="entry name" value="Citrt_lyas_gamma"/>
    <property type="match status" value="1"/>
</dbReference>
<dbReference type="Pfam" id="PF06857">
    <property type="entry name" value="ACP"/>
    <property type="match status" value="1"/>
</dbReference>
<evidence type="ECO:0000256" key="2">
    <source>
        <dbReference type="ARBA" id="ARBA00022490"/>
    </source>
</evidence>
<dbReference type="HOGENOM" id="CLU_158489_0_0_0"/>
<protein>
    <recommendedName>
        <fullName evidence="4">Citrate lyase acyl carrier protein</fullName>
    </recommendedName>
    <alternativeName>
        <fullName evidence="4">Citrate lyase gamma chain</fullName>
    </alternativeName>
</protein>
<dbReference type="GO" id="GO:0005737">
    <property type="term" value="C:cytoplasm"/>
    <property type="evidence" value="ECO:0007669"/>
    <property type="project" value="UniProtKB-SubCell"/>
</dbReference>
<dbReference type="HAMAP" id="MF_00805">
    <property type="entry name" value="CitD"/>
    <property type="match status" value="1"/>
</dbReference>
<comment type="function">
    <text evidence="4">Covalent carrier of the coenzyme of citrate lyase.</text>
</comment>
<name>A0A081BWA6_VECG1</name>
<dbReference type="InterPro" id="IPR006495">
    <property type="entry name" value="CitD"/>
</dbReference>
<dbReference type="eggNOG" id="COG3052">
    <property type="taxonomic scope" value="Bacteria"/>
</dbReference>
<evidence type="ECO:0000256" key="4">
    <source>
        <dbReference type="HAMAP-Rule" id="MF_00805"/>
    </source>
</evidence>
<keyword evidence="7" id="KW-1185">Reference proteome</keyword>
<reference evidence="6" key="1">
    <citation type="journal article" date="2015" name="PeerJ">
        <title>First genomic representation of candidate bacterial phylum KSB3 points to enhanced environmental sensing as a trigger of wastewater bulking.</title>
        <authorList>
            <person name="Sekiguchi Y."/>
            <person name="Ohashi A."/>
            <person name="Parks D.H."/>
            <person name="Yamauchi T."/>
            <person name="Tyson G.W."/>
            <person name="Hugenholtz P."/>
        </authorList>
    </citation>
    <scope>NUCLEOTIDE SEQUENCE [LARGE SCALE GENOMIC DNA]</scope>
</reference>
<evidence type="ECO:0000256" key="3">
    <source>
        <dbReference type="ARBA" id="ARBA00022553"/>
    </source>
</evidence>
<evidence type="ECO:0000313" key="6">
    <source>
        <dbReference type="EMBL" id="GAK56611.1"/>
    </source>
</evidence>
<comment type="subunit">
    <text evidence="4">Oligomer with a subunit composition of (alpha,beta,gamma)6.</text>
</comment>
<organism evidence="6">
    <name type="scientific">Vecturithrix granuli</name>
    <dbReference type="NCBI Taxonomy" id="1499967"/>
    <lineage>
        <taxon>Bacteria</taxon>
        <taxon>Candidatus Moduliflexota</taxon>
        <taxon>Candidatus Vecturitrichia</taxon>
        <taxon>Candidatus Vecturitrichales</taxon>
        <taxon>Candidatus Vecturitrichaceae</taxon>
        <taxon>Candidatus Vecturithrix</taxon>
    </lineage>
</organism>
<dbReference type="GO" id="GO:0016829">
    <property type="term" value="F:lyase activity"/>
    <property type="evidence" value="ECO:0007669"/>
    <property type="project" value="UniProtKB-KW"/>
</dbReference>
<keyword evidence="6" id="KW-0456">Lyase</keyword>
<dbReference type="EMBL" id="DF820465">
    <property type="protein sequence ID" value="GAK56611.1"/>
    <property type="molecule type" value="Genomic_DNA"/>
</dbReference>
<sequence>MELLTEGIAGTLESSDALVKIRNNPETGIQIHLQSVVEKRYGKQIRQVIADTLARLEVRHAWVEVNDKGALDCTIRARLQAAVFRAAKIDAYPWEEL</sequence>
<dbReference type="InterPro" id="IPR023439">
    <property type="entry name" value="Mal_deCO2ase/Cit_lyase_ACP"/>
</dbReference>
<dbReference type="Proteomes" id="UP000030661">
    <property type="component" value="Unassembled WGS sequence"/>
</dbReference>
<keyword evidence="2 4" id="KW-0963">Cytoplasm</keyword>
<comment type="similarity">
    <text evidence="4">Belongs to the CitD family.</text>
</comment>
<keyword evidence="3 4" id="KW-0597">Phosphoprotein</keyword>
<dbReference type="NCBIfam" id="TIGR01608">
    <property type="entry name" value="citD"/>
    <property type="match status" value="1"/>
</dbReference>
<evidence type="ECO:0000313" key="7">
    <source>
        <dbReference type="Proteomes" id="UP000030661"/>
    </source>
</evidence>
<dbReference type="NCBIfam" id="NF009726">
    <property type="entry name" value="PRK13253.1"/>
    <property type="match status" value="1"/>
</dbReference>
<evidence type="ECO:0000256" key="1">
    <source>
        <dbReference type="ARBA" id="ARBA00004496"/>
    </source>
</evidence>
<evidence type="ECO:0000256" key="5">
    <source>
        <dbReference type="PIRSR" id="PIRSR002736-50"/>
    </source>
</evidence>
<accession>A0A081BWA6</accession>
<gene>
    <name evidence="4" type="primary">citD</name>
    <name evidence="6" type="ORF">U27_03573</name>
</gene>
<feature type="modified residue" description="O-(phosphoribosyl dephospho-coenzyme A)serine" evidence="4 5">
    <location>
        <position position="14"/>
    </location>
</feature>
<dbReference type="STRING" id="1499967.U27_03573"/>